<evidence type="ECO:0000259" key="8">
    <source>
        <dbReference type="PROSITE" id="PS50089"/>
    </source>
</evidence>
<dbReference type="PANTHER" id="PTHR15600:SF42">
    <property type="entry name" value="SACSIN"/>
    <property type="match status" value="1"/>
</dbReference>
<evidence type="ECO:0000256" key="2">
    <source>
        <dbReference type="ARBA" id="ARBA00022771"/>
    </source>
</evidence>
<dbReference type="InterPro" id="IPR009060">
    <property type="entry name" value="UBA-like_sf"/>
</dbReference>
<dbReference type="Proteomes" id="UP000760860">
    <property type="component" value="Unassembled WGS sequence"/>
</dbReference>
<dbReference type="GO" id="GO:0030544">
    <property type="term" value="F:Hsp70 protein binding"/>
    <property type="evidence" value="ECO:0007669"/>
    <property type="project" value="TreeGrafter"/>
</dbReference>
<evidence type="ECO:0000313" key="9">
    <source>
        <dbReference type="EMBL" id="KAG3211663.1"/>
    </source>
</evidence>
<evidence type="ECO:0000259" key="7">
    <source>
        <dbReference type="PROSITE" id="PS50030"/>
    </source>
</evidence>
<dbReference type="PROSITE" id="PS00518">
    <property type="entry name" value="ZF_RING_1"/>
    <property type="match status" value="1"/>
</dbReference>
<dbReference type="InterPro" id="IPR017907">
    <property type="entry name" value="Znf_RING_CS"/>
</dbReference>
<keyword evidence="3" id="KW-0862">Zinc</keyword>
<protein>
    <recommendedName>
        <fullName evidence="11">UBA-like</fullName>
    </recommendedName>
</protein>
<feature type="domain" description="UBA" evidence="7">
    <location>
        <begin position="597"/>
        <end position="638"/>
    </location>
</feature>
<dbReference type="PANTHER" id="PTHR15600">
    <property type="entry name" value="SACSIN"/>
    <property type="match status" value="1"/>
</dbReference>
<evidence type="ECO:0008006" key="11">
    <source>
        <dbReference type="Google" id="ProtNLM"/>
    </source>
</evidence>
<dbReference type="GO" id="GO:0008270">
    <property type="term" value="F:zinc ion binding"/>
    <property type="evidence" value="ECO:0007669"/>
    <property type="project" value="UniProtKB-KW"/>
</dbReference>
<evidence type="ECO:0000256" key="3">
    <source>
        <dbReference type="ARBA" id="ARBA00022833"/>
    </source>
</evidence>
<dbReference type="InterPro" id="IPR013083">
    <property type="entry name" value="Znf_RING/FYVE/PHD"/>
</dbReference>
<keyword evidence="5" id="KW-0175">Coiled coil</keyword>
<dbReference type="SUPFAM" id="SSF57850">
    <property type="entry name" value="RING/U-box"/>
    <property type="match status" value="1"/>
</dbReference>
<dbReference type="InterPro" id="IPR036890">
    <property type="entry name" value="HATPase_C_sf"/>
</dbReference>
<dbReference type="SUPFAM" id="SSF46934">
    <property type="entry name" value="UBA-like"/>
    <property type="match status" value="1"/>
</dbReference>
<name>A0A8T1HH85_9STRA</name>
<keyword evidence="1" id="KW-0479">Metal-binding</keyword>
<dbReference type="Pfam" id="PF13920">
    <property type="entry name" value="zf-C3HC4_3"/>
    <property type="match status" value="1"/>
</dbReference>
<dbReference type="InterPro" id="IPR052972">
    <property type="entry name" value="Sacsin_chaperone_reg"/>
</dbReference>
<dbReference type="EMBL" id="RCMV01000927">
    <property type="protein sequence ID" value="KAG3211663.1"/>
    <property type="molecule type" value="Genomic_DNA"/>
</dbReference>
<dbReference type="Pfam" id="PF25794">
    <property type="entry name" value="SACS"/>
    <property type="match status" value="3"/>
</dbReference>
<proteinExistence type="predicted"/>
<dbReference type="Gene3D" id="1.10.8.10">
    <property type="entry name" value="DNA helicase RuvA subunit, C-terminal domain"/>
    <property type="match status" value="1"/>
</dbReference>
<evidence type="ECO:0000256" key="5">
    <source>
        <dbReference type="SAM" id="Coils"/>
    </source>
</evidence>
<dbReference type="NCBIfam" id="NF047352">
    <property type="entry name" value="P_loop_sacsin"/>
    <property type="match status" value="2"/>
</dbReference>
<gene>
    <name evidence="9" type="ORF">PC129_g17364</name>
</gene>
<feature type="region of interest" description="Disordered" evidence="6">
    <location>
        <begin position="3756"/>
        <end position="3834"/>
    </location>
</feature>
<accession>A0A8T1HH85</accession>
<dbReference type="SMART" id="SM00184">
    <property type="entry name" value="RING"/>
    <property type="match status" value="1"/>
</dbReference>
<evidence type="ECO:0000256" key="1">
    <source>
        <dbReference type="ARBA" id="ARBA00022723"/>
    </source>
</evidence>
<dbReference type="CDD" id="cd16449">
    <property type="entry name" value="RING-HC"/>
    <property type="match status" value="1"/>
</dbReference>
<dbReference type="VEuPathDB" id="FungiDB:PC110_g18164"/>
<dbReference type="InterPro" id="IPR058210">
    <property type="entry name" value="SACS/Nov_dom"/>
</dbReference>
<evidence type="ECO:0000256" key="4">
    <source>
        <dbReference type="PROSITE-ProRule" id="PRU00175"/>
    </source>
</evidence>
<evidence type="ECO:0000256" key="6">
    <source>
        <dbReference type="SAM" id="MobiDB-lite"/>
    </source>
</evidence>
<dbReference type="InterPro" id="IPR001841">
    <property type="entry name" value="Znf_RING"/>
</dbReference>
<sequence>MVDADVYFGDDFGQKIDLTVRIREILRNYPEGTSIFKEMVQNADDAGATEVNLCLDYRQHAATGLAYEKLASFQGPSLLVHNNATFSDADFQSIQRIGDSLKKDNSKGWKTGRFGVGFNSVYHVTDLPAFVSGSQLVFFDPQACHLPNVNPSNPGKMIDYIAHPDLVSNFPDQINPFRCFGCNFSEPFLGTIFRLALRTEEQAQRSKLSNRAQTPAKMAEMLKEFADSLPTVLLFLRNVCKISIWEWRAGEDAPTVLHKASISNMTSEIKSKRSLQHTSLSSNSQRATQQFSTDGIVCDYPLSIEAQHRSTSSTEKYEYLIMNQLGGGECTKVACDPANASQRLVPWGGVAVSTTADSTNTATSGLAFCFLPLPTHTYLPVHVNGYFELSSNRRDIWFGEGLSGDGLLRAQWNIALLRDVIAPCYARAILHLANNHVMEPDQHVQLLPQALPPAPWDSLTYAFFSLISNKPCLYSEVGVGRWVSPTESMVIRSSYSNSKHLEQLLIDDDFPVVRNLADDLERVLVKTGTVPSYVEPQTVRKAYKTKSSGHAGNQDAIKCLLSFMLSDLGSGRLNALVGVKFLPVADGTLRVFENRSNFDPNELEYLCSMGFTRQHAVFALAVTGGNGVETALNWLLQNPNPSIVNGEGINTTFYIPSREELELLEKARGHLVNIEAIGASELKLLSSEVAQNQLNVQKLDYQGFEDMLAVVLPAAWFGKLLVPWSGTDDGDELNEEWFRQLWNYIGKSKHLSSFKDKWPLVPTSSHKLAQLSASAGVLSAELIPEGCLQCLKKIQVRLLLPNLFASFQPNPEVWQYIHQPTPAGMLACIGVALGAGGLTVPARVNTLFERTKRSDREHLLKFLMSGNIEDIGANHKQICCKLPIFQGFRTISQIEERGTQWVSSEEGIDNLDSGFSSVFVSLAEIKERHHEALLCMGIATNFLDDNFIFVKEGDATLAEFLALLGVRRISKVEFFAKHLIPRFNRIKPEARVKFVYQLLVELNSLLAQDHDGILSSIIETAAIFPTMTGDLKCIDDLYDPEIDEFMDIMDESFFPALELQDPQPLSALRSIGLQRALSRRSILSLAVSIENDQMTIAAGSAGLKDDADLDEMCEKLRSRSVKFFQYVETHMGQLVTPTSLQQKPQTHAKKSKKSKGIRFLRSFIGDDRLRGLDTLHDNSVPTAEALEGQAMERAEIEDFKAKLAIIVWIPVCEEKPHPAAPWYKQGERVIVASSQQSRPTKQLWLCSSQFHIIKCSVHSEVLRGVLSWDKHVPVETIAAQLKKISLLFDSRRVQGDGDQKSGAANDTHVIWSAVYNIYQVLSVFFETEQGERRNQILTILSGNGKYVWVGDRFVSANHVANVAVVNAEPYLYTVPNELLHFRPFLRAIGVRERFALADYVHVLGSMYKECSAVATSEEGNTKAAPLSGDKLTTAIGLIQLISDTLQHHSDYELFAPDRNGVLEFAASLTYDDAPWLDERDYDTSSESIRFIHPKISNEVAAKIGSRSLRNQLLNESGHEAMSFGDVEAFGQTEALTKRIAHILEQYPDGPNIISELIQNADDAGATRVAVLYNSGTYGTSSLLSPAMAKWQGPALYCYNDAEFSDGDFINLARIGQASKLQRAATTGRFGLGFNSVYHFTDLPSIVSAKSIVMFDPHATHLPGISAVNPGIKIRFANASIVKQFPDQFAPFKGVFGCDLEHHYKGTLFRFPLRDSSLAESSEIKRRGYSHREIVELFKSFQASIIDTLLFLRNVRKVEVYYQPEIDQPPVLLYDAEVPKEDRGESWREIDRFMRHNESPSSTSGTTELSAKREFYARLRSTPKEELPSVTQVLHIRRRQQKELQESFGRFGIAMSQQESEVEMDDLMEESTEKYLVCNQIGGGKARDMACAAENESLKLIPWVGIASRIDGVPTEGRAFCFLPLPVRVGLPVHVNGYFELSSNRRDIWTGDDMSGDGKLRSEWNANLLVDAVAPAYLAFLLKAKAMSQENSSQYLPFFPTNLPASPWDSVVLELFRIMKNQPMFFASPSQAMSNTLVEAPRKSVAPSSCVLVDDSLSDWETLEAALDTVSLVTVHLPAALRNLLVQLNAVHGAMTPGFFRQLTRTGDFLPVLNQDGLKRVVQFCMSDCLGTSNLHAAQALNQLPLLPLKNGKFERLCFTDKNDDADSSRKQQLTFFFGNAIEEQLLGDFQHRVVRGEFKELFDQLPAVYENSNLSVVNLETILESFLPHVLGRCWSKVQNDVFALVLPVGMEDTQAKKDWLRLLWTYVENQLQTIEQLPQVFMKWPLVPIGDKENRWVCLSANVSLVFPHSESSPLSSELLCQLQHVLAKVGVHIVDTSYVSGERSIQWLLARKYAHRLSSNGLLAALSRYQFRHDRQSFEDIFAATTATERQVLCDFFAQNTFDTVSNDLQPILFELPIFPVYTKPAASARDDNSVQFVSLRRGGYVPDTNADSRILDDSFFCARKEALRRFLRDCGVDEWTDTKILLEYVFPRLEELEKQDGDLVDSVIVGALETLSYHQRNDPRFRDVITTQAIIPSRKRVFREVHQLHDPTVSELSELVGENSLPAPAFSTPSMVQILRSLGLRTGLSCHAVLESARSIEAMYGENSDDSAERACLKAHSLLSIVNKHFDLMMSKSTQVTLTDSMTDQEENSEKRDMEDIVAELKEVKWLPVRLESLDPAMPWKRSTGSGDSRPSLSNALKMRPLKDAWLCSSSMDILDGELTSEELIGAFKWNEQVDSFVIAKQLEAIGLQWEGHCRKKNAEASSSTSTSWRFPLSEVHLMYEELENYRLSDEEGWETSPVYRKLANALWIWTGKGFAYPCQIAVEADPALEPLLYSCPSEHIIPRSLLASFGLKNAFDTVDYLEAIMRLPRNVALNEKQVAACLKIYETIADDTPSLESALSSFVSQEMVLLDQSNRLVSAVQLTFDDMEWNESREVRRGATFVSNKIPKTVAGLLGAASLHSTLAQTSVTSRRVVCPPADALKSVLPLRSEWHHALLWETILAAERFGGTQVDFFLDSRHHSSQRVIQPSLQPLQDEALCIHIHDLVLSENDINNLFQGESSRAGLLCGFTVSDCMQILSGEGFYVLDPTGCYLSSSTGTTASTPASSRMTSVGRRYEVLSQDFVRYPDQLLPFTTLPSCPSNVSQGTQSTLIRFPWRKSASAVSPFVLDAREADKLVAFLKSQLYQTLIFTECVHRISIWSVGKESEFAFHCHGEVYLDAPERTMRKRNITRQNQEWKKRFSLQSFFKTPQIPENQMELVVNLELENRQHRDTWLFADNIGWGRSRDLACTLVHEMLHSLPYVSVACHIFRDGNPAPRLRGHVYKIVDTQQKVGLPVHINGCFKKTIKDKHLVLTAPPNQAGREGNFGSANGSELQVAASWNRILLEDGASDAYAKLLLVAKRRYESSFPTALYNIWPTLQKRGGDKELGSLVQTHTYHSVGTRELFLCTDGVFRGLSNGYQLDLGGMNIQVASFAQLHFPAFNIPARILQDCSRLLPSRIYAVTPRVMRRFLRSVSSSEVLSDVCLSLFEYCLSDLPFPLPSESDPIWAEFHGLSLLPLEDGSIGVLRVNQRRTSYILALFNQIELLRPLGNIFVSLAAYRRLHKYFSETRFISVFGLTFFSIKTLADNIERVLPPSWKNQAVVDWDPRSPVEIDQLWLYRFWQVVKYERRSLGYFANWPLIPAKGSRLVSCAKMDMAVCVWDGSADSEISAQVAEAFQASATEQERKMAGMEAERKRLMELSSAKLKKDDDLADESSDEEDSGEVDDGEDVANDSESVSASDDGSSGGDEIENTSSSSSQGGESNSSAGGLSESEDGSGEIPLSPGSLIVALENVSNYEDDAYDLNGDISEGFAVPVYPVEDESPEFCSRETIHNVLLELNVSMMELAYLGCQERDIVPRSAEVGLVVLDGIFASVWEELAWEELTETHVVLIAEFFAHNGETNGGYNRVQLEKLKQLPIFVNIRNNPCAIHGGQDFFLIPPDLNLTDIPLPPDAQKCFLKSNPRLNAFYKDLGVDEMSDSKLLIYVLPMFNELLESQRDQVMHILLQKWQSLRGNAELAALLKTSALFRDDESEDASYRPASAYCDPRNKVLATIYAGVRGQFPAQRYRTPEWLDLMGEIGLQTEVTVDIFVECAQRIDGQFSGKQALSPEDEHLITTLHEFFVQNFDKFDRSRSFFERITPLSFVPAVVYENVLQSSNGGAVDSKREGQFTSRSVVRKYSDCATPDDQALVYSTMPILANVALPTRVLYSRLGIKSPPPQDQVVRHLLSITNGDRAMSSRSLDWQFFLPMVEVFQAIFKFLQENWGELRAETQQRLANAAVIPVGSTLVKGSRLFFHLGENLAPLMFEVPRVFGAYDTLFRHMGSKEAPEVSDYIRLLRDLKEECCDHPLNLNELIAAARAIDLFVAAMVESNYRLSLEEKNSIFLPSGTAVMQSMLVMAFNDSASLCSGVDLTELHVVHPRISTRCCKMLGVRGITSIVTEELDGGENPTELLASDDIAHFNSVLASQQFADGLRKIITAQQQKASSYDAFGFIPDFEDLNQRIMNLATYEVKCVAELHSRFIAKLEFPARRIDVTKTERQSSLSFLDQTRRRIFITKRTLEAHSEMGMRASHLVARCINQLLGGVLQDCSVLESILTCDEMEIPDVLQLLDIYEDPVLIVEKLRGVLEQPLCEADCANVELAPLRSCLPGELIAVEDENGTLCYGKILREEPSSVAGVSRYEVKVNSSSTRWMLATQLYFFRSARVGTSGSSASVRTGRQAENVAANHLENVALPASVVAIAPEAQGNEITTGFPSVNAPTAVVPLANVLSAVNDLLSRLNVTLDTSVEDLMAENLRLQRRLEVAEAGRRAAAAQIDTVIREKKEVQDSLVCAVCLENQVNRVLIPCGHIYCASCVQQLPRPSCPICRQNIVSSSVFHVPS</sequence>
<dbReference type="InterPro" id="IPR015940">
    <property type="entry name" value="UBA"/>
</dbReference>
<organism evidence="9 10">
    <name type="scientific">Phytophthora cactorum</name>
    <dbReference type="NCBI Taxonomy" id="29920"/>
    <lineage>
        <taxon>Eukaryota</taxon>
        <taxon>Sar</taxon>
        <taxon>Stramenopiles</taxon>
        <taxon>Oomycota</taxon>
        <taxon>Peronosporomycetes</taxon>
        <taxon>Peronosporales</taxon>
        <taxon>Peronosporaceae</taxon>
        <taxon>Phytophthora</taxon>
    </lineage>
</organism>
<dbReference type="Gene3D" id="3.30.40.10">
    <property type="entry name" value="Zinc/RING finger domain, C3HC4 (zinc finger)"/>
    <property type="match status" value="1"/>
</dbReference>
<dbReference type="PROSITE" id="PS50089">
    <property type="entry name" value="ZF_RING_2"/>
    <property type="match status" value="1"/>
</dbReference>
<evidence type="ECO:0000313" key="10">
    <source>
        <dbReference type="Proteomes" id="UP000760860"/>
    </source>
</evidence>
<feature type="domain" description="RING-type" evidence="8">
    <location>
        <begin position="4886"/>
        <end position="4922"/>
    </location>
</feature>
<reference evidence="9" key="1">
    <citation type="submission" date="2018-05" db="EMBL/GenBank/DDBJ databases">
        <title>Effector identification in a new, highly contiguous assembly of the strawberry crown rot pathogen Phytophthora cactorum.</title>
        <authorList>
            <person name="Armitage A.D."/>
            <person name="Nellist C.F."/>
            <person name="Bates H."/>
            <person name="Vickerstaff R.J."/>
            <person name="Harrison R.J."/>
        </authorList>
    </citation>
    <scope>NUCLEOTIDE SEQUENCE</scope>
    <source>
        <strain evidence="9">P421</strain>
    </source>
</reference>
<comment type="caution">
    <text evidence="9">The sequence shown here is derived from an EMBL/GenBank/DDBJ whole genome shotgun (WGS) entry which is preliminary data.</text>
</comment>
<feature type="compositionally biased region" description="Acidic residues" evidence="6">
    <location>
        <begin position="3761"/>
        <end position="3783"/>
    </location>
</feature>
<dbReference type="SMART" id="SM00165">
    <property type="entry name" value="UBA"/>
    <property type="match status" value="1"/>
</dbReference>
<feature type="compositionally biased region" description="Low complexity" evidence="6">
    <location>
        <begin position="3805"/>
        <end position="3822"/>
    </location>
</feature>
<keyword evidence="2 4" id="KW-0863">Zinc-finger</keyword>
<dbReference type="Pfam" id="PF22562">
    <property type="entry name" value="UBA_7"/>
    <property type="match status" value="1"/>
</dbReference>
<dbReference type="PROSITE" id="PS50030">
    <property type="entry name" value="UBA"/>
    <property type="match status" value="1"/>
</dbReference>
<feature type="compositionally biased region" description="Low complexity" evidence="6">
    <location>
        <begin position="3784"/>
        <end position="3794"/>
    </location>
</feature>
<feature type="coiled-coil region" evidence="5">
    <location>
        <begin position="3724"/>
        <end position="3751"/>
    </location>
</feature>
<dbReference type="SUPFAM" id="SSF55874">
    <property type="entry name" value="ATPase domain of HSP90 chaperone/DNA topoisomerase II/histidine kinase"/>
    <property type="match status" value="2"/>
</dbReference>